<dbReference type="OrthoDB" id="2630463at2"/>
<sequence>MLLDIKPLHIDGLNCREDIFFSVAAHYREEYRLAFSEAFNFEYLPAASGQTESMAHRIGTGDNKQDLLETYYRFKILTVKADTVGEVISTIKEQLQLGYPTAISINTYWCPWHRNYQRVNLGHTCLAIDIDTDNNITCIDPVEGNGHAIMPYEDFKNGFAYYSTFHFQDLPQSFDYKTILSDSVEKIGQSNIFNNMESFIDDYTARFSFEEEFKTGKPDVWGSLFYRNLIYISGSRLLYSQFINYVNKYLKNPKLNQIEKDLLNVYSKWRVAISWLLKGLYAGYSPSIHDKTLKTFKDILKEERSLFGNLKEAIGGNILLSQEDENIENPDLEILSEATEYTYVDLKNFCNNIAFHSICSRDGAADYTGTGHYFLSQEAPSEQIISLDKMHFRFPGIRDNAYDNVSCNNQIIPVPPGRYKGILFLGSSEWGSFIEQLKLNFNDGKEEALQINFSDWASQKPIYDDKFIWRGKVYNKNEGSLYLGEYGLLALLRPIPGDKTLESITLPECSNVHIFAMTLCSQR</sequence>
<name>A0A1V4SE33_RUMHU</name>
<evidence type="ECO:0000313" key="2">
    <source>
        <dbReference type="Proteomes" id="UP000191554"/>
    </source>
</evidence>
<organism evidence="1 2">
    <name type="scientific">Ruminiclostridium hungatei</name>
    <name type="common">Clostridium hungatei</name>
    <dbReference type="NCBI Taxonomy" id="48256"/>
    <lineage>
        <taxon>Bacteria</taxon>
        <taxon>Bacillati</taxon>
        <taxon>Bacillota</taxon>
        <taxon>Clostridia</taxon>
        <taxon>Eubacteriales</taxon>
        <taxon>Oscillospiraceae</taxon>
        <taxon>Ruminiclostridium</taxon>
    </lineage>
</organism>
<accession>A0A1V4SE33</accession>
<dbReference type="Proteomes" id="UP000191554">
    <property type="component" value="Unassembled WGS sequence"/>
</dbReference>
<dbReference type="STRING" id="48256.CLHUN_41070"/>
<reference evidence="1 2" key="1">
    <citation type="submission" date="2017-03" db="EMBL/GenBank/DDBJ databases">
        <title>Genome sequence of Clostridium hungatei DSM 14427.</title>
        <authorList>
            <person name="Poehlein A."/>
            <person name="Daniel R."/>
        </authorList>
    </citation>
    <scope>NUCLEOTIDE SEQUENCE [LARGE SCALE GENOMIC DNA]</scope>
    <source>
        <strain evidence="1 2">DSM 14427</strain>
    </source>
</reference>
<gene>
    <name evidence="1" type="ORF">CLHUN_41070</name>
</gene>
<proteinExistence type="predicted"/>
<keyword evidence="2" id="KW-1185">Reference proteome</keyword>
<dbReference type="RefSeq" id="WP_080066559.1">
    <property type="nucleotide sequence ID" value="NZ_MZGX01000037.1"/>
</dbReference>
<dbReference type="EMBL" id="MZGX01000037">
    <property type="protein sequence ID" value="OPX41993.1"/>
    <property type="molecule type" value="Genomic_DNA"/>
</dbReference>
<evidence type="ECO:0000313" key="1">
    <source>
        <dbReference type="EMBL" id="OPX41993.1"/>
    </source>
</evidence>
<dbReference type="AlphaFoldDB" id="A0A1V4SE33"/>
<comment type="caution">
    <text evidence="1">The sequence shown here is derived from an EMBL/GenBank/DDBJ whole genome shotgun (WGS) entry which is preliminary data.</text>
</comment>
<protein>
    <recommendedName>
        <fullName evidence="3">Butirosin biosynthesis protein H N-terminal domain-containing protein</fullName>
    </recommendedName>
</protein>
<evidence type="ECO:0008006" key="3">
    <source>
        <dbReference type="Google" id="ProtNLM"/>
    </source>
</evidence>